<sequence length="117" mass="13425">MFHFPTPRPTPLDSLCKIAYRFNLQGGPSSSLPLHIRLVFCSPTCTCTYTQQEELKRPIDRAGRNTVQLNISQLTTACFCTRYHHDTTIHKTPHYKYSTCIRTGTMVPCQNQCIFNI</sequence>
<gene>
    <name evidence="1" type="ORF">YALI1_F13155g</name>
</gene>
<evidence type="ECO:0000313" key="1">
    <source>
        <dbReference type="EMBL" id="AOW06913.1"/>
    </source>
</evidence>
<reference evidence="1 2" key="1">
    <citation type="journal article" date="2016" name="PLoS ONE">
        <title>Sequence Assembly of Yarrowia lipolytica Strain W29/CLIB89 Shows Transposable Element Diversity.</title>
        <authorList>
            <person name="Magnan C."/>
            <person name="Yu J."/>
            <person name="Chang I."/>
            <person name="Jahn E."/>
            <person name="Kanomata Y."/>
            <person name="Wu J."/>
            <person name="Zeller M."/>
            <person name="Oakes M."/>
            <person name="Baldi P."/>
            <person name="Sandmeyer S."/>
        </authorList>
    </citation>
    <scope>NUCLEOTIDE SEQUENCE [LARGE SCALE GENOMIC DNA]</scope>
    <source>
        <strain evidence="2">CLIB89(W29)</strain>
    </source>
</reference>
<dbReference type="GeneID" id="94583900"/>
<dbReference type="AlphaFoldDB" id="A0A1D8NMT3"/>
<dbReference type="Proteomes" id="UP000182444">
    <property type="component" value="Chromosome 1F"/>
</dbReference>
<name>A0A1D8NMT3_YARLL</name>
<proteinExistence type="predicted"/>
<accession>A0A1D8NMT3</accession>
<dbReference type="EMBL" id="CP017558">
    <property type="protein sequence ID" value="AOW06913.1"/>
    <property type="molecule type" value="Genomic_DNA"/>
</dbReference>
<organism evidence="1 2">
    <name type="scientific">Yarrowia lipolytica</name>
    <name type="common">Candida lipolytica</name>
    <dbReference type="NCBI Taxonomy" id="4952"/>
    <lineage>
        <taxon>Eukaryota</taxon>
        <taxon>Fungi</taxon>
        <taxon>Dikarya</taxon>
        <taxon>Ascomycota</taxon>
        <taxon>Saccharomycotina</taxon>
        <taxon>Dipodascomycetes</taxon>
        <taxon>Dipodascales</taxon>
        <taxon>Dipodascales incertae sedis</taxon>
        <taxon>Yarrowia</taxon>
    </lineage>
</organism>
<dbReference type="RefSeq" id="XP_068139415.1">
    <property type="nucleotide sequence ID" value="XM_068283314.1"/>
</dbReference>
<evidence type="ECO:0000313" key="2">
    <source>
        <dbReference type="Proteomes" id="UP000182444"/>
    </source>
</evidence>
<dbReference type="VEuPathDB" id="FungiDB:YALI1_F13155g"/>
<protein>
    <submittedName>
        <fullName evidence="1">Uncharacterized protein</fullName>
    </submittedName>
</protein>